<evidence type="ECO:0000256" key="6">
    <source>
        <dbReference type="ARBA" id="ARBA00022989"/>
    </source>
</evidence>
<sequence length="50" mass="5860">MLQKYLLFGLVVICFTILLLTWMVRDSLCELQRRQGNIELVAFLACDIKQ</sequence>
<dbReference type="Proteomes" id="UP000479475">
    <property type="component" value="Unassembled WGS sequence"/>
</dbReference>
<evidence type="ECO:0000256" key="7">
    <source>
        <dbReference type="ARBA" id="ARBA00023136"/>
    </source>
</evidence>
<evidence type="ECO:0000256" key="1">
    <source>
        <dbReference type="ARBA" id="ARBA00004377"/>
    </source>
</evidence>
<evidence type="ECO:0000313" key="10">
    <source>
        <dbReference type="EMBL" id="STT00083.1"/>
    </source>
</evidence>
<feature type="transmembrane region" description="Helical" evidence="8">
    <location>
        <begin position="6"/>
        <end position="24"/>
    </location>
</feature>
<protein>
    <submittedName>
        <fullName evidence="10">Small toxic polypeptide</fullName>
    </submittedName>
    <submittedName>
        <fullName evidence="9">Type I toxin-antitoxin system toxin HokA</fullName>
    </submittedName>
</protein>
<accession>A0A0C7KBH9</accession>
<dbReference type="PROSITE" id="PS00556">
    <property type="entry name" value="HOK_GEF"/>
    <property type="match status" value="1"/>
</dbReference>
<keyword evidence="3" id="KW-0997">Cell inner membrane</keyword>
<evidence type="ECO:0000313" key="11">
    <source>
        <dbReference type="Proteomes" id="UP000255518"/>
    </source>
</evidence>
<evidence type="ECO:0000313" key="12">
    <source>
        <dbReference type="Proteomes" id="UP000479475"/>
    </source>
</evidence>
<dbReference type="KEGG" id="kpx:PMK1_01422"/>
<dbReference type="Proteomes" id="UP000255518">
    <property type="component" value="Unassembled WGS sequence"/>
</dbReference>
<dbReference type="EMBL" id="UGKT01000001">
    <property type="protein sequence ID" value="STT00083.1"/>
    <property type="molecule type" value="Genomic_DNA"/>
</dbReference>
<reference evidence="9 12" key="2">
    <citation type="submission" date="2020-02" db="EMBL/GenBank/DDBJ databases">
        <title>Klebsiella pneumoniae genome sequencing and assembly.</title>
        <authorList>
            <person name="Starkova P.S."/>
            <person name="Sulyan O.S."/>
            <person name="Likholetova D.V."/>
            <person name="Ageevets V.A."/>
            <person name="Lazareva I.V."/>
            <person name="Sopova J.V."/>
            <person name="Sidorenko S.V."/>
        </authorList>
    </citation>
    <scope>NUCLEOTIDE SEQUENCE [LARGE SCALE GENOMIC DNA]</scope>
    <source>
        <strain evidence="9 12">2429</strain>
    </source>
</reference>
<keyword evidence="6 8" id="KW-1133">Transmembrane helix</keyword>
<comment type="similarity">
    <text evidence="8">Belongs to the hok/gef family.</text>
</comment>
<dbReference type="Pfam" id="PF01848">
    <property type="entry name" value="HOK_GEF"/>
    <property type="match status" value="1"/>
</dbReference>
<dbReference type="PRINTS" id="PR00281">
    <property type="entry name" value="HOKGEFTOXIC"/>
</dbReference>
<evidence type="ECO:0000256" key="5">
    <source>
        <dbReference type="ARBA" id="ARBA00022692"/>
    </source>
</evidence>
<dbReference type="GO" id="GO:0005886">
    <property type="term" value="C:plasma membrane"/>
    <property type="evidence" value="ECO:0007669"/>
    <property type="project" value="UniProtKB-SubCell"/>
</dbReference>
<organism evidence="10 11">
    <name type="scientific">Klebsiella pneumoniae</name>
    <dbReference type="NCBI Taxonomy" id="573"/>
    <lineage>
        <taxon>Bacteria</taxon>
        <taxon>Pseudomonadati</taxon>
        <taxon>Pseudomonadota</taxon>
        <taxon>Gammaproteobacteria</taxon>
        <taxon>Enterobacterales</taxon>
        <taxon>Enterobacteriaceae</taxon>
        <taxon>Klebsiella/Raoultella group</taxon>
        <taxon>Klebsiella</taxon>
        <taxon>Klebsiella pneumoniae complex</taxon>
    </lineage>
</organism>
<keyword evidence="5 8" id="KW-0812">Transmembrane</keyword>
<gene>
    <name evidence="10" type="primary">hokA</name>
    <name evidence="9" type="ORF">G4V31_05530</name>
    <name evidence="10" type="ORF">NCTC13443_00328</name>
</gene>
<dbReference type="NCBIfam" id="NF007290">
    <property type="entry name" value="PRK09759.1"/>
    <property type="match status" value="1"/>
</dbReference>
<keyword evidence="4" id="KW-1277">Toxin-antitoxin system</keyword>
<dbReference type="AlphaFoldDB" id="A0A0C7KBH9"/>
<evidence type="ECO:0000256" key="3">
    <source>
        <dbReference type="ARBA" id="ARBA00022519"/>
    </source>
</evidence>
<keyword evidence="2" id="KW-1003">Cell membrane</keyword>
<name>A0A0C7KBH9_KLEPN</name>
<keyword evidence="7 8" id="KW-0472">Membrane</keyword>
<evidence type="ECO:0000256" key="2">
    <source>
        <dbReference type="ARBA" id="ARBA00022475"/>
    </source>
</evidence>
<evidence type="ECO:0000313" key="9">
    <source>
        <dbReference type="EMBL" id="NGN71589.1"/>
    </source>
</evidence>
<dbReference type="EMBL" id="JAAKYD010000004">
    <property type="protein sequence ID" value="NGN71589.1"/>
    <property type="molecule type" value="Genomic_DNA"/>
</dbReference>
<reference evidence="10 11" key="1">
    <citation type="submission" date="2018-06" db="EMBL/GenBank/DDBJ databases">
        <authorList>
            <consortium name="Pathogen Informatics"/>
            <person name="Doyle S."/>
        </authorList>
    </citation>
    <scope>NUCLEOTIDE SEQUENCE [LARGE SCALE GENOMIC DNA]</scope>
    <source>
        <strain evidence="10 11">NCTC13443</strain>
    </source>
</reference>
<proteinExistence type="inferred from homology"/>
<dbReference type="RefSeq" id="WP_004181513.1">
    <property type="nucleotide sequence ID" value="NZ_AP018750.1"/>
</dbReference>
<evidence type="ECO:0000256" key="8">
    <source>
        <dbReference type="RuleBase" id="RU221113"/>
    </source>
</evidence>
<evidence type="ECO:0000256" key="4">
    <source>
        <dbReference type="ARBA" id="ARBA00022649"/>
    </source>
</evidence>
<dbReference type="InterPro" id="IPR018084">
    <property type="entry name" value="Hok/gef_toxin_CS"/>
</dbReference>
<comment type="subcellular location">
    <subcellularLocation>
        <location evidence="1 8">Cell inner membrane</location>
        <topology evidence="1 8">Single-pass membrane protein</topology>
    </subcellularLocation>
</comment>
<dbReference type="InterPro" id="IPR000021">
    <property type="entry name" value="Hok/gef_toxin"/>
</dbReference>